<comment type="caution">
    <text evidence="1">The sequence shown here is derived from an EMBL/GenBank/DDBJ whole genome shotgun (WGS) entry which is preliminary data.</text>
</comment>
<gene>
    <name evidence="1" type="ORF">TIFTF001_029966</name>
</gene>
<keyword evidence="2" id="KW-1185">Reference proteome</keyword>
<dbReference type="Proteomes" id="UP001187192">
    <property type="component" value="Unassembled WGS sequence"/>
</dbReference>
<dbReference type="AlphaFoldDB" id="A0AA88J338"/>
<name>A0AA88J338_FICCA</name>
<sequence>MIRSRTSFHVLRQVSCLVSYRLATRAGLVHGLSWTGLATPITPWLRATVHTLMLEVVLAERKLITYVHAVVDVIDDETICPFESVEVLSRRGREDQMGVVPLMEGFFELSDGDVKKMKTKF</sequence>
<organism evidence="1 2">
    <name type="scientific">Ficus carica</name>
    <name type="common">Common fig</name>
    <dbReference type="NCBI Taxonomy" id="3494"/>
    <lineage>
        <taxon>Eukaryota</taxon>
        <taxon>Viridiplantae</taxon>
        <taxon>Streptophyta</taxon>
        <taxon>Embryophyta</taxon>
        <taxon>Tracheophyta</taxon>
        <taxon>Spermatophyta</taxon>
        <taxon>Magnoliopsida</taxon>
        <taxon>eudicotyledons</taxon>
        <taxon>Gunneridae</taxon>
        <taxon>Pentapetalae</taxon>
        <taxon>rosids</taxon>
        <taxon>fabids</taxon>
        <taxon>Rosales</taxon>
        <taxon>Moraceae</taxon>
        <taxon>Ficeae</taxon>
        <taxon>Ficus</taxon>
    </lineage>
</organism>
<evidence type="ECO:0000313" key="2">
    <source>
        <dbReference type="Proteomes" id="UP001187192"/>
    </source>
</evidence>
<dbReference type="EMBL" id="BTGU01000103">
    <property type="protein sequence ID" value="GMN60875.1"/>
    <property type="molecule type" value="Genomic_DNA"/>
</dbReference>
<protein>
    <submittedName>
        <fullName evidence="1">Uncharacterized protein</fullName>
    </submittedName>
</protein>
<evidence type="ECO:0000313" key="1">
    <source>
        <dbReference type="EMBL" id="GMN60875.1"/>
    </source>
</evidence>
<accession>A0AA88J338</accession>
<proteinExistence type="predicted"/>
<reference evidence="1" key="1">
    <citation type="submission" date="2023-07" db="EMBL/GenBank/DDBJ databases">
        <title>draft genome sequence of fig (Ficus carica).</title>
        <authorList>
            <person name="Takahashi T."/>
            <person name="Nishimura K."/>
        </authorList>
    </citation>
    <scope>NUCLEOTIDE SEQUENCE</scope>
</reference>